<dbReference type="EMBL" id="JACBYE010000019">
    <property type="protein sequence ID" value="NYS93731.1"/>
    <property type="molecule type" value="Genomic_DNA"/>
</dbReference>
<accession>A0A853ETA5</accession>
<gene>
    <name evidence="1" type="ORF">HZZ10_09385</name>
</gene>
<dbReference type="RefSeq" id="WP_056134508.1">
    <property type="nucleotide sequence ID" value="NZ_JACBYE010000019.1"/>
</dbReference>
<reference evidence="1 2" key="1">
    <citation type="submission" date="2020-07" db="EMBL/GenBank/DDBJ databases">
        <title>MOT database genomes.</title>
        <authorList>
            <person name="Joseph S."/>
            <person name="Aduse-Opoku J."/>
            <person name="Hashim A."/>
            <person name="Wade W."/>
            <person name="Curtis M."/>
        </authorList>
    </citation>
    <scope>NUCLEOTIDE SEQUENCE [LARGE SCALE GENOMIC DNA]</scope>
    <source>
        <strain evidence="1 2">DSM 100099</strain>
    </source>
</reference>
<name>A0A853ETA5_9MICO</name>
<comment type="caution">
    <text evidence="1">The sequence shown here is derived from an EMBL/GenBank/DDBJ whole genome shotgun (WGS) entry which is preliminary data.</text>
</comment>
<proteinExistence type="predicted"/>
<keyword evidence="2" id="KW-1185">Reference proteome</keyword>
<dbReference type="Proteomes" id="UP000561011">
    <property type="component" value="Unassembled WGS sequence"/>
</dbReference>
<protein>
    <submittedName>
        <fullName evidence="1">Uncharacterized protein</fullName>
    </submittedName>
</protein>
<dbReference type="InterPro" id="IPR046175">
    <property type="entry name" value="DUF6177"/>
</dbReference>
<evidence type="ECO:0000313" key="1">
    <source>
        <dbReference type="EMBL" id="NYS93731.1"/>
    </source>
</evidence>
<evidence type="ECO:0000313" key="2">
    <source>
        <dbReference type="Proteomes" id="UP000561011"/>
    </source>
</evidence>
<dbReference type="Pfam" id="PF19674">
    <property type="entry name" value="DUF6177"/>
    <property type="match status" value="1"/>
</dbReference>
<sequence length="344" mass="37319">MNIVHPVADEWGEDYAVFAASAEHVVLSEPLAAFLDYAVTERLRPVLMTSTGTRLSPFVSLAMRRAGGLWAVQSADGATYDGLSGYRIDTLRDLWERPGQGTERLPSYTTLATTHEQQFPGVLMFDVFAHQRAASDTTVGTLSEAMISALGGSPLELWGPFEPLVDRWDTRVLTEVARREMPATDALHGLSRDGSFVDLFVGRTRRGILEQIKGGVALRRYPDHIGGLVQTASQALATIADEFQPTIGFVSLAETDIGTWVEPAAKRPEVPLAVIIGPRGVHDLDIDAAALAEKHDITMLGRKRTPSLLVRFSNPDQGLWAQLVAFAHDLGAERIAAATGLGRV</sequence>
<dbReference type="AlphaFoldDB" id="A0A853ETA5"/>
<organism evidence="1 2">
    <name type="scientific">Sanguibacter inulinus</name>
    <dbReference type="NCBI Taxonomy" id="60922"/>
    <lineage>
        <taxon>Bacteria</taxon>
        <taxon>Bacillati</taxon>
        <taxon>Actinomycetota</taxon>
        <taxon>Actinomycetes</taxon>
        <taxon>Micrococcales</taxon>
        <taxon>Sanguibacteraceae</taxon>
        <taxon>Sanguibacter</taxon>
    </lineage>
</organism>